<dbReference type="SUPFAM" id="SSF54534">
    <property type="entry name" value="FKBP-like"/>
    <property type="match status" value="1"/>
</dbReference>
<sequence length="159" mass="17409">MNKQALLSQIIVRLESDYALLLQAAKTSHAAATHEENIPDNKYATLGLEASYLAQGQANRAQDILGALKAFRQMVLQEFSLDSKIRLTALVELEDDEGRNRLVFLGPAAGGLRLDFEQEEIMVITPESPLGRGLLGKQAGDQIIVKTGALREYEIVSVC</sequence>
<feature type="domain" description="Transcription elongation factor GreA/GreB C-terminal" evidence="1">
    <location>
        <begin position="84"/>
        <end position="158"/>
    </location>
</feature>
<dbReference type="Pfam" id="PF01272">
    <property type="entry name" value="GreA_GreB"/>
    <property type="match status" value="1"/>
</dbReference>
<dbReference type="STRING" id="1842532.A7E78_13425"/>
<reference evidence="2 3" key="1">
    <citation type="journal article" date="2017" name="Genome Announc.">
        <title>Complete Genome Sequences of Two Acetylene-Fermenting Pelobacter acetylenicus Strains.</title>
        <authorList>
            <person name="Sutton J.M."/>
            <person name="Baesman S.M."/>
            <person name="Fierst J.L."/>
            <person name="Poret-Peterson A.T."/>
            <person name="Oremland R.S."/>
            <person name="Dunlap D.S."/>
            <person name="Akob D.M."/>
        </authorList>
    </citation>
    <scope>NUCLEOTIDE SEQUENCE [LARGE SCALE GENOMIC DNA]</scope>
    <source>
        <strain evidence="2 3">SFB93</strain>
    </source>
</reference>
<dbReference type="Proteomes" id="UP000182517">
    <property type="component" value="Chromosome"/>
</dbReference>
<dbReference type="InterPro" id="IPR001437">
    <property type="entry name" value="Tscrpt_elong_fac_GreA/B_C"/>
</dbReference>
<dbReference type="OrthoDB" id="5293337at2"/>
<dbReference type="KEGG" id="pef:A7E78_13425"/>
<dbReference type="GO" id="GO:0003677">
    <property type="term" value="F:DNA binding"/>
    <property type="evidence" value="ECO:0007669"/>
    <property type="project" value="InterPro"/>
</dbReference>
<dbReference type="Gene3D" id="3.10.50.30">
    <property type="entry name" value="Transcription elongation factor, GreA/GreB, C-terminal domain"/>
    <property type="match status" value="1"/>
</dbReference>
<dbReference type="AlphaFoldDB" id="A0A1L3GS65"/>
<evidence type="ECO:0000313" key="3">
    <source>
        <dbReference type="Proteomes" id="UP000182517"/>
    </source>
</evidence>
<evidence type="ECO:0000313" key="2">
    <source>
        <dbReference type="EMBL" id="APG28745.1"/>
    </source>
</evidence>
<protein>
    <submittedName>
        <fullName evidence="2">Transcription elongation factor GreAB</fullName>
    </submittedName>
</protein>
<gene>
    <name evidence="2" type="ORF">A7E78_13425</name>
</gene>
<accession>A0A1L3GS65</accession>
<name>A0A1L3GS65_9BACT</name>
<keyword evidence="3" id="KW-1185">Reference proteome</keyword>
<proteinExistence type="predicted"/>
<organism evidence="2 3">
    <name type="scientific">Syntrophotalea acetylenivorans</name>
    <dbReference type="NCBI Taxonomy" id="1842532"/>
    <lineage>
        <taxon>Bacteria</taxon>
        <taxon>Pseudomonadati</taxon>
        <taxon>Thermodesulfobacteriota</taxon>
        <taxon>Desulfuromonadia</taxon>
        <taxon>Desulfuromonadales</taxon>
        <taxon>Syntrophotaleaceae</taxon>
        <taxon>Syntrophotalea</taxon>
    </lineage>
</organism>
<dbReference type="GO" id="GO:0032784">
    <property type="term" value="P:regulation of DNA-templated transcription elongation"/>
    <property type="evidence" value="ECO:0007669"/>
    <property type="project" value="InterPro"/>
</dbReference>
<keyword evidence="2" id="KW-0251">Elongation factor</keyword>
<keyword evidence="2" id="KW-0648">Protein biosynthesis</keyword>
<dbReference type="InterPro" id="IPR036953">
    <property type="entry name" value="GreA/GreB_C_sf"/>
</dbReference>
<dbReference type="EMBL" id="CP015519">
    <property type="protein sequence ID" value="APG28745.1"/>
    <property type="molecule type" value="Genomic_DNA"/>
</dbReference>
<evidence type="ECO:0000259" key="1">
    <source>
        <dbReference type="Pfam" id="PF01272"/>
    </source>
</evidence>
<dbReference type="GO" id="GO:0003746">
    <property type="term" value="F:translation elongation factor activity"/>
    <property type="evidence" value="ECO:0007669"/>
    <property type="project" value="UniProtKB-KW"/>
</dbReference>
<dbReference type="RefSeq" id="WP_072284769.1">
    <property type="nucleotide sequence ID" value="NZ_CP015519.1"/>
</dbReference>